<gene>
    <name evidence="1" type="ORF">RM812_41580</name>
</gene>
<evidence type="ECO:0000313" key="2">
    <source>
        <dbReference type="Proteomes" id="UP001180724"/>
    </source>
</evidence>
<accession>A0ABU3B421</accession>
<sequence length="68" mass="7433">MIELRRILVQRQDCRGRRRRPGPAVCQQRTTPFDAAVVAGVEPAADWPPAKAQDTGRAPVLWLAGPAS</sequence>
<evidence type="ECO:0000313" key="1">
    <source>
        <dbReference type="EMBL" id="MDT0616577.1"/>
    </source>
</evidence>
<dbReference type="EMBL" id="JAVRFH010000199">
    <property type="protein sequence ID" value="MDT0616577.1"/>
    <property type="molecule type" value="Genomic_DNA"/>
</dbReference>
<protein>
    <submittedName>
        <fullName evidence="1">Uncharacterized protein</fullName>
    </submittedName>
</protein>
<comment type="caution">
    <text evidence="1">The sequence shown here is derived from an EMBL/GenBank/DDBJ whole genome shotgun (WGS) entry which is preliminary data.</text>
</comment>
<dbReference type="RefSeq" id="WP_311586133.1">
    <property type="nucleotide sequence ID" value="NZ_JAVRFH010000199.1"/>
</dbReference>
<name>A0ABU3B421_9ACTN</name>
<organism evidence="1 2">
    <name type="scientific">Streptomyces lancefieldiae</name>
    <dbReference type="NCBI Taxonomy" id="3075520"/>
    <lineage>
        <taxon>Bacteria</taxon>
        <taxon>Bacillati</taxon>
        <taxon>Actinomycetota</taxon>
        <taxon>Actinomycetes</taxon>
        <taxon>Kitasatosporales</taxon>
        <taxon>Streptomycetaceae</taxon>
        <taxon>Streptomyces</taxon>
    </lineage>
</organism>
<reference evidence="1" key="1">
    <citation type="submission" date="2024-05" db="EMBL/GenBank/DDBJ databases">
        <title>30 novel species of actinomycetes from the DSMZ collection.</title>
        <authorList>
            <person name="Nouioui I."/>
        </authorList>
    </citation>
    <scope>NUCLEOTIDE SEQUENCE</scope>
    <source>
        <strain evidence="1">DSM 40712</strain>
    </source>
</reference>
<keyword evidence="2" id="KW-1185">Reference proteome</keyword>
<dbReference type="Proteomes" id="UP001180724">
    <property type="component" value="Unassembled WGS sequence"/>
</dbReference>
<proteinExistence type="predicted"/>